<proteinExistence type="predicted"/>
<keyword evidence="2" id="KW-1185">Reference proteome</keyword>
<sequence>RRDKRNINSALQQITKKSIITKNCFFSPVTCRLPIIGVKRKQRRQTLINQEYNKNSENIKNEKKIKEKDEPKVGKYFLALTYYSTPQTYWK</sequence>
<comment type="caution">
    <text evidence="1">The sequence shown here is derived from an EMBL/GenBank/DDBJ whole genome shotgun (WGS) entry which is preliminary data.</text>
</comment>
<dbReference type="Proteomes" id="UP000605970">
    <property type="component" value="Unassembled WGS sequence"/>
</dbReference>
<evidence type="ECO:0000313" key="2">
    <source>
        <dbReference type="Proteomes" id="UP000605970"/>
    </source>
</evidence>
<organism evidence="1 2">
    <name type="scientific">Meloidogyne graminicola</name>
    <dbReference type="NCBI Taxonomy" id="189291"/>
    <lineage>
        <taxon>Eukaryota</taxon>
        <taxon>Metazoa</taxon>
        <taxon>Ecdysozoa</taxon>
        <taxon>Nematoda</taxon>
        <taxon>Chromadorea</taxon>
        <taxon>Rhabditida</taxon>
        <taxon>Tylenchina</taxon>
        <taxon>Tylenchomorpha</taxon>
        <taxon>Tylenchoidea</taxon>
        <taxon>Meloidogynidae</taxon>
        <taxon>Meloidogyninae</taxon>
        <taxon>Meloidogyne</taxon>
    </lineage>
</organism>
<name>A0A8T0A1T0_9BILA</name>
<feature type="non-terminal residue" evidence="1">
    <location>
        <position position="1"/>
    </location>
</feature>
<accession>A0A8T0A1T0</accession>
<dbReference type="EMBL" id="JABEBT010000005">
    <property type="protein sequence ID" value="KAF7639358.1"/>
    <property type="molecule type" value="Genomic_DNA"/>
</dbReference>
<evidence type="ECO:0000313" key="1">
    <source>
        <dbReference type="EMBL" id="KAF7639358.1"/>
    </source>
</evidence>
<reference evidence="1" key="1">
    <citation type="journal article" date="2020" name="Ecol. Evol.">
        <title>Genome structure and content of the rice root-knot nematode (Meloidogyne graminicola).</title>
        <authorList>
            <person name="Phan N.T."/>
            <person name="Danchin E.G.J."/>
            <person name="Klopp C."/>
            <person name="Perfus-Barbeoch L."/>
            <person name="Kozlowski D.K."/>
            <person name="Koutsovoulos G.D."/>
            <person name="Lopez-Roques C."/>
            <person name="Bouchez O."/>
            <person name="Zahm M."/>
            <person name="Besnard G."/>
            <person name="Bellafiore S."/>
        </authorList>
    </citation>
    <scope>NUCLEOTIDE SEQUENCE</scope>
    <source>
        <strain evidence="1">VN-18</strain>
    </source>
</reference>
<dbReference type="AlphaFoldDB" id="A0A8T0A1T0"/>
<protein>
    <submittedName>
        <fullName evidence="1">Uncharacterized protein</fullName>
    </submittedName>
</protein>
<gene>
    <name evidence="1" type="ORF">Mgra_00001026</name>
</gene>
<dbReference type="OrthoDB" id="5905456at2759"/>